<protein>
    <recommendedName>
        <fullName evidence="2">HNH nuclease domain-containing protein</fullName>
    </recommendedName>
</protein>
<dbReference type="Proteomes" id="UP001501414">
    <property type="component" value="Unassembled WGS sequence"/>
</dbReference>
<feature type="region of interest" description="Disordered" evidence="1">
    <location>
        <begin position="528"/>
        <end position="559"/>
    </location>
</feature>
<dbReference type="Gene3D" id="1.10.30.50">
    <property type="match status" value="1"/>
</dbReference>
<dbReference type="RefSeq" id="WP_344029125.1">
    <property type="nucleotide sequence ID" value="NZ_BAAAJK010000053.1"/>
</dbReference>
<evidence type="ECO:0000313" key="4">
    <source>
        <dbReference type="Proteomes" id="UP001501414"/>
    </source>
</evidence>
<keyword evidence="4" id="KW-1185">Reference proteome</keyword>
<feature type="compositionally biased region" description="Basic and acidic residues" evidence="1">
    <location>
        <begin position="528"/>
        <end position="542"/>
    </location>
</feature>
<dbReference type="Pfam" id="PF02720">
    <property type="entry name" value="DUF222"/>
    <property type="match status" value="1"/>
</dbReference>
<dbReference type="EMBL" id="BAAAJK010000053">
    <property type="protein sequence ID" value="GAA1401608.1"/>
    <property type="molecule type" value="Genomic_DNA"/>
</dbReference>
<proteinExistence type="predicted"/>
<organism evidence="3 4">
    <name type="scientific">Pseudonocardia kongjuensis</name>
    <dbReference type="NCBI Taxonomy" id="102227"/>
    <lineage>
        <taxon>Bacteria</taxon>
        <taxon>Bacillati</taxon>
        <taxon>Actinomycetota</taxon>
        <taxon>Actinomycetes</taxon>
        <taxon>Pseudonocardiales</taxon>
        <taxon>Pseudonocardiaceae</taxon>
        <taxon>Pseudonocardia</taxon>
    </lineage>
</organism>
<dbReference type="CDD" id="cd00085">
    <property type="entry name" value="HNHc"/>
    <property type="match status" value="1"/>
</dbReference>
<feature type="compositionally biased region" description="Low complexity" evidence="1">
    <location>
        <begin position="315"/>
        <end position="334"/>
    </location>
</feature>
<sequence>MVDIDGALLSPEAVAADPCPHGMTRDLCALLCGDENSEPVVVVDPTLPVGFALALDCQLAADSPELLSDAQVLDVVEGAERIERWASALRTRMLAAFADRHPPGSSAAPPGADPRAVTPVGRWLPDQVALTLRVSLEEARCLLAGAARFAHVLPATLAEWEAGRIDQRKAEAIAHATSVLDDEQAREVEARVLPGAAAATRRLLRDRLRRTVARVDPDGAARRHERAKTDRRMSISRSDDGMASLWLSAAAEQTEASWRSVDRLARSLGTDDPRTLDQRRVDLAHQLLQGTVTVTDMQTIHEAVTQILAPHPPDTTSTAGATDTAGAARTAGATGSAGAGGGIGQIDQVTGATGYVSPPTEILAEIVAAVLAARPDPGTAIGRKPLIQVVVSLDTLLGDDHPAELIGHGPIPATTARALAAGGTWTRLVIDPLSGAVRDRGRTTYTPPEDMADLIRARDGLCRGPLCSRPIRDLDHFVPWAHGGTTDTTNLHGLCQHHHKLKDAPGWQVLAATDGSLTWISPCGHQETTHPHDYRPHLHDTHTTPPSNGSATATTTTTAATTAATATTATATATATATTTSTAATAATARVDADAEADAPPF</sequence>
<name>A0ABP4IY08_9PSEU</name>
<evidence type="ECO:0000256" key="1">
    <source>
        <dbReference type="SAM" id="MobiDB-lite"/>
    </source>
</evidence>
<feature type="domain" description="HNH nuclease" evidence="2">
    <location>
        <begin position="450"/>
        <end position="500"/>
    </location>
</feature>
<dbReference type="InterPro" id="IPR003615">
    <property type="entry name" value="HNH_nuc"/>
</dbReference>
<gene>
    <name evidence="3" type="ORF">GCM10009613_60210</name>
</gene>
<evidence type="ECO:0000313" key="3">
    <source>
        <dbReference type="EMBL" id="GAA1401608.1"/>
    </source>
</evidence>
<dbReference type="SMART" id="SM00507">
    <property type="entry name" value="HNHc"/>
    <property type="match status" value="1"/>
</dbReference>
<reference evidence="4" key="1">
    <citation type="journal article" date="2019" name="Int. J. Syst. Evol. Microbiol.">
        <title>The Global Catalogue of Microorganisms (GCM) 10K type strain sequencing project: providing services to taxonomists for standard genome sequencing and annotation.</title>
        <authorList>
            <consortium name="The Broad Institute Genomics Platform"/>
            <consortium name="The Broad Institute Genome Sequencing Center for Infectious Disease"/>
            <person name="Wu L."/>
            <person name="Ma J."/>
        </authorList>
    </citation>
    <scope>NUCLEOTIDE SEQUENCE [LARGE SCALE GENOMIC DNA]</scope>
    <source>
        <strain evidence="4">JCM 11896</strain>
    </source>
</reference>
<comment type="caution">
    <text evidence="3">The sequence shown here is derived from an EMBL/GenBank/DDBJ whole genome shotgun (WGS) entry which is preliminary data.</text>
</comment>
<evidence type="ECO:0000259" key="2">
    <source>
        <dbReference type="SMART" id="SM00507"/>
    </source>
</evidence>
<dbReference type="InterPro" id="IPR003870">
    <property type="entry name" value="DUF222"/>
</dbReference>
<accession>A0ABP4IY08</accession>
<feature type="region of interest" description="Disordered" evidence="1">
    <location>
        <begin position="309"/>
        <end position="342"/>
    </location>
</feature>